<gene>
    <name evidence="1" type="ORF">SPACI_003430</name>
</gene>
<dbReference type="Pfam" id="PF20336">
    <property type="entry name" value="DUF6631"/>
    <property type="match status" value="1"/>
</dbReference>
<reference evidence="1" key="1">
    <citation type="submission" date="2024-05" db="EMBL/GenBank/DDBJ databases">
        <title>Isolation and characterization of Sporomusa carbonis sp. nov., a carboxydotrophic hydrogenogen in the genus of Sporomusa isolated from a charcoal burning pile.</title>
        <authorList>
            <person name="Boeer T."/>
            <person name="Rosenbaum F."/>
            <person name="Eysell L."/>
            <person name="Mueller V."/>
            <person name="Daniel R."/>
            <person name="Poehlein A."/>
        </authorList>
    </citation>
    <scope>NUCLEOTIDE SEQUENCE [LARGE SCALE GENOMIC DNA]</scope>
    <source>
        <strain evidence="1">DSM 3132</strain>
    </source>
</reference>
<name>A0ABZ3IWG7_SPOA4</name>
<protein>
    <submittedName>
        <fullName evidence="1">Uncharacterized protein</fullName>
    </submittedName>
</protein>
<organism evidence="1 2">
    <name type="scientific">Sporomusa acidovorans (strain ATCC 49682 / DSM 3132 / Mol)</name>
    <dbReference type="NCBI Taxonomy" id="1123286"/>
    <lineage>
        <taxon>Bacteria</taxon>
        <taxon>Bacillati</taxon>
        <taxon>Bacillota</taxon>
        <taxon>Negativicutes</taxon>
        <taxon>Selenomonadales</taxon>
        <taxon>Sporomusaceae</taxon>
        <taxon>Sporomusa</taxon>
    </lineage>
</organism>
<dbReference type="EMBL" id="CP155571">
    <property type="protein sequence ID" value="XFO70355.1"/>
    <property type="molecule type" value="Genomic_DNA"/>
</dbReference>
<evidence type="ECO:0000313" key="1">
    <source>
        <dbReference type="EMBL" id="XFO70355.1"/>
    </source>
</evidence>
<keyword evidence="2" id="KW-1185">Reference proteome</keyword>
<accession>A0ABZ3IWG7</accession>
<proteinExistence type="predicted"/>
<dbReference type="Proteomes" id="UP000216052">
    <property type="component" value="Chromosome"/>
</dbReference>
<dbReference type="InterPro" id="IPR046583">
    <property type="entry name" value="DUF6631"/>
</dbReference>
<sequence length="151" mass="16734">MNDKDEMSIIFPEREVVLSQETITISPFPFGKWPKIIALATGIVGIAIEEYQKHGEALFDISLDNDRFKISPEIVNFVIRLFSEGGDDLLDILAIGANKPRSWVEALPGDDGMTLLIHVMQVNRDFFSGRVLPKFPMLTAGLATTISAGDR</sequence>
<evidence type="ECO:0000313" key="2">
    <source>
        <dbReference type="Proteomes" id="UP000216052"/>
    </source>
</evidence>
<dbReference type="RefSeq" id="WP_093793905.1">
    <property type="nucleotide sequence ID" value="NZ_CP155571.1"/>
</dbReference>